<organism evidence="4 5">
    <name type="scientific">Magallana gigas</name>
    <name type="common">Pacific oyster</name>
    <name type="synonym">Crassostrea gigas</name>
    <dbReference type="NCBI Taxonomy" id="29159"/>
    <lineage>
        <taxon>Eukaryota</taxon>
        <taxon>Metazoa</taxon>
        <taxon>Spiralia</taxon>
        <taxon>Lophotrochozoa</taxon>
        <taxon>Mollusca</taxon>
        <taxon>Bivalvia</taxon>
        <taxon>Autobranchia</taxon>
        <taxon>Pteriomorphia</taxon>
        <taxon>Ostreida</taxon>
        <taxon>Ostreoidea</taxon>
        <taxon>Ostreidae</taxon>
        <taxon>Magallana</taxon>
    </lineage>
</organism>
<evidence type="ECO:0000313" key="4">
    <source>
        <dbReference type="EnsemblMetazoa" id="G28605.1:cds"/>
    </source>
</evidence>
<accession>A0A8W8LJW8</accession>
<evidence type="ECO:0000256" key="2">
    <source>
        <dbReference type="SAM" id="Phobius"/>
    </source>
</evidence>
<dbReference type="EnsemblMetazoa" id="G28605.1">
    <property type="protein sequence ID" value="G28605.1:cds"/>
    <property type="gene ID" value="G28605"/>
</dbReference>
<sequence length="329" mass="37714">MGITYACMYIYIIVIFLYKSSAEKNQYGNLCLETARKFVNKDNKCKFKEKKAAAFFKADNSTCLNTCNFEMNAHTRKMKNLKFNFTFDAEYKLLNVCTKRKADSVENVLNIKCVSWMKEYYRHWESGICSLPNAECVRINTFCVCHCMSGYFIQTGNCLKEHKADSNNKSLLGVIVGGPLAGAIIVTLSAFLIYKRLCRENTSRKEPVIHSKINDTNRVDDHATPLRENKQENVANKSPYDHSEESVDYCHIYDETRDALTQDDVYHHLNEEEQKQDDSNCDHASAAVGHVTDLNEYSVISDIKTDETMSPTEENDEYFVLEQSFSKDG</sequence>
<evidence type="ECO:0008006" key="6">
    <source>
        <dbReference type="Google" id="ProtNLM"/>
    </source>
</evidence>
<evidence type="ECO:0000256" key="3">
    <source>
        <dbReference type="SAM" id="SignalP"/>
    </source>
</evidence>
<dbReference type="Proteomes" id="UP000005408">
    <property type="component" value="Unassembled WGS sequence"/>
</dbReference>
<keyword evidence="2" id="KW-0472">Membrane</keyword>
<feature type="transmembrane region" description="Helical" evidence="2">
    <location>
        <begin position="171"/>
        <end position="194"/>
    </location>
</feature>
<evidence type="ECO:0000256" key="1">
    <source>
        <dbReference type="SAM" id="MobiDB-lite"/>
    </source>
</evidence>
<feature type="chain" id="PRO_5036473015" description="EGF-like domain-containing protein" evidence="3">
    <location>
        <begin position="23"/>
        <end position="329"/>
    </location>
</feature>
<keyword evidence="3" id="KW-0732">Signal</keyword>
<feature type="compositionally biased region" description="Basic and acidic residues" evidence="1">
    <location>
        <begin position="210"/>
        <end position="231"/>
    </location>
</feature>
<keyword evidence="2" id="KW-0812">Transmembrane</keyword>
<reference evidence="4" key="1">
    <citation type="submission" date="2022-08" db="UniProtKB">
        <authorList>
            <consortium name="EnsemblMetazoa"/>
        </authorList>
    </citation>
    <scope>IDENTIFICATION</scope>
    <source>
        <strain evidence="4">05x7-T-G4-1.051#20</strain>
    </source>
</reference>
<proteinExistence type="predicted"/>
<feature type="region of interest" description="Disordered" evidence="1">
    <location>
        <begin position="210"/>
        <end position="243"/>
    </location>
</feature>
<dbReference type="AlphaFoldDB" id="A0A8W8LJW8"/>
<feature type="signal peptide" evidence="3">
    <location>
        <begin position="1"/>
        <end position="22"/>
    </location>
</feature>
<keyword evidence="5" id="KW-1185">Reference proteome</keyword>
<name>A0A8W8LJW8_MAGGI</name>
<protein>
    <recommendedName>
        <fullName evidence="6">EGF-like domain-containing protein</fullName>
    </recommendedName>
</protein>
<evidence type="ECO:0000313" key="5">
    <source>
        <dbReference type="Proteomes" id="UP000005408"/>
    </source>
</evidence>
<keyword evidence="2" id="KW-1133">Transmembrane helix</keyword>